<reference evidence="2 3" key="1">
    <citation type="submission" date="2010-12" db="EMBL/GenBank/DDBJ databases">
        <title>The Genome Sequence of Cyanophage P-SS1.</title>
        <authorList>
            <consortium name="The Broad Institute Genome Sequencing Platform"/>
            <person name="Henn M.R."/>
            <person name="Sullivan M.S."/>
            <person name="Osburne M.S."/>
            <person name="Levin J."/>
            <person name="Malboeuf C."/>
            <person name="Casali M."/>
            <person name="Russ C."/>
            <person name="Lennon N."/>
            <person name="Chapman S.B."/>
            <person name="Erlich R."/>
            <person name="Young S.K."/>
            <person name="Yandava C."/>
            <person name="Zeng Q."/>
            <person name="Alvarado L."/>
            <person name="Anderson S."/>
            <person name="Berlin A."/>
            <person name="Chen Z."/>
            <person name="Freedman E."/>
            <person name="Gellesch M."/>
            <person name="Goldberg J."/>
            <person name="Green L."/>
            <person name="Griggs A."/>
            <person name="Gujja S."/>
            <person name="Heilman E.R."/>
            <person name="Heiman D."/>
            <person name="Hollinger A."/>
            <person name="Howarth C."/>
            <person name="Larson L."/>
            <person name="Mehta T."/>
            <person name="Pearson M."/>
            <person name="Roberts A."/>
            <person name="Ryan E."/>
            <person name="Saif S."/>
            <person name="Shea T."/>
            <person name="Shenoy N."/>
            <person name="Sisk P."/>
            <person name="Stolte C."/>
            <person name="Sykes S."/>
            <person name="White J."/>
            <person name="Yu Q."/>
            <person name="Coleman M.L."/>
            <person name="Huang K.H."/>
            <person name="Weigele P.R."/>
            <person name="DeFrancesco A.S."/>
            <person name="Kern S.E."/>
            <person name="Thompson L.R."/>
            <person name="Fu R."/>
            <person name="Hombeck B."/>
            <person name="Chisholm S.W."/>
            <person name="Haas B."/>
            <person name="Nusbaum C."/>
            <person name="Birren B."/>
        </authorList>
    </citation>
    <scope>NUCLEOTIDE SEQUENCE [LARGE SCALE GENOMIC DNA]</scope>
    <source>
        <strain evidence="2 3">P-SS1</strain>
    </source>
</reference>
<evidence type="ECO:0000313" key="2">
    <source>
        <dbReference type="EMBL" id="AGF91502.1"/>
    </source>
</evidence>
<evidence type="ECO:0008006" key="4">
    <source>
        <dbReference type="Google" id="ProtNLM"/>
    </source>
</evidence>
<proteinExistence type="predicted"/>
<dbReference type="Pfam" id="PF11053">
    <property type="entry name" value="DNA_Packaging"/>
    <property type="match status" value="1"/>
</dbReference>
<dbReference type="Gene3D" id="1.10.287.1060">
    <property type="entry name" value="ESAT-6-like"/>
    <property type="match status" value="1"/>
</dbReference>
<dbReference type="EMBL" id="JF974306">
    <property type="protein sequence ID" value="AGF91502.1"/>
    <property type="molecule type" value="Genomic_DNA"/>
</dbReference>
<name>M1PXA6_9CAUD</name>
<evidence type="ECO:0000256" key="1">
    <source>
        <dbReference type="SAM" id="Coils"/>
    </source>
</evidence>
<dbReference type="Proteomes" id="UP000502917">
    <property type="component" value="Segment"/>
</dbReference>
<accession>M1PXA6</accession>
<sequence>MEFSGLDKAFGEEPKGDLKKHVDKVKPLLKKSQEDDVRHDYETARAQMHNLVSKGQEAVDGILEVAQSSDHPRAYEVAALMIKNVADTTEKLIDLQRKMKELDAEDKKVTNNTTNALFVGSTTDLQKMLKNINKDTEDKTTDKK</sequence>
<evidence type="ECO:0000313" key="3">
    <source>
        <dbReference type="Proteomes" id="UP000502917"/>
    </source>
</evidence>
<organism evidence="2 3">
    <name type="scientific">Cyanophage P-SS1</name>
    <dbReference type="NCBI Taxonomy" id="889957"/>
    <lineage>
        <taxon>Viruses</taxon>
        <taxon>Duplodnaviria</taxon>
        <taxon>Heunggongvirae</taxon>
        <taxon>Uroviricota</taxon>
        <taxon>Caudoviricetes</taxon>
        <taxon>Pantevenvirales</taxon>
        <taxon>Kyanoviridae</taxon>
        <taxon>Ronodorvirus</taxon>
        <taxon>Ronodorvirus ssm4</taxon>
    </lineage>
</organism>
<protein>
    <recommendedName>
        <fullName evidence="4">Terminase small subunit</fullName>
    </recommendedName>
</protein>
<gene>
    <name evidence="2" type="ORF">CPYG_00208</name>
</gene>
<feature type="coiled-coil region" evidence="1">
    <location>
        <begin position="85"/>
        <end position="112"/>
    </location>
</feature>
<dbReference type="InterPro" id="IPR020342">
    <property type="entry name" value="Phage_T4_Gp16_DNA-pack"/>
</dbReference>
<keyword evidence="1" id="KW-0175">Coiled coil</keyword>